<feature type="region of interest" description="Disordered" evidence="1">
    <location>
        <begin position="260"/>
        <end position="370"/>
    </location>
</feature>
<feature type="compositionally biased region" description="Low complexity" evidence="1">
    <location>
        <begin position="318"/>
        <end position="327"/>
    </location>
</feature>
<name>A0A819HYS3_9BILA</name>
<accession>A0A819HYS3</accession>
<feature type="compositionally biased region" description="Polar residues" evidence="1">
    <location>
        <begin position="328"/>
        <end position="344"/>
    </location>
</feature>
<feature type="compositionally biased region" description="Polar residues" evidence="1">
    <location>
        <begin position="282"/>
        <end position="294"/>
    </location>
</feature>
<dbReference type="EMBL" id="CAJNOU010002187">
    <property type="protein sequence ID" value="CAF1298570.1"/>
    <property type="molecule type" value="Genomic_DNA"/>
</dbReference>
<evidence type="ECO:0000256" key="1">
    <source>
        <dbReference type="SAM" id="MobiDB-lite"/>
    </source>
</evidence>
<comment type="caution">
    <text evidence="4">The sequence shown here is derived from an EMBL/GenBank/DDBJ whole genome shotgun (WGS) entry which is preliminary data.</text>
</comment>
<sequence length="370" mass="41370">MHATRHHTHDSQSNIRNNNKSSLIFDRSDSSQSLPYYPNYQPPTSTIYSNERSNVGRQQSSSANNNLASTSLTRYPSTNNHIRGMSNGPSGGGGIEKTNMMSSENPFCDPARPYEQLNSPRKITSIVSPPKSSSGINKTLNLSDENPFHAVYGVYRYPSQTDPSKRITNQATNIRSTDNKSLNLSDDNPFNSTYERYHYPSQVDTKKRITETPKTTVPLIPTSDLSDNNPFSTYRPSLIREYSTNGLGNRVNSVSTSIADWTRNNPAPLSYRPIQVHRPPSNVYNHNETSNKSSYIPPISPPRQQRQLSPPPPPPPSLSTRTQSLTQKVISSAPLSKTSLNMSPDNPFAQAYGRYYYPSPEEIKAQKRTN</sequence>
<dbReference type="EMBL" id="CAJNOO010002573">
    <property type="protein sequence ID" value="CAF1280268.1"/>
    <property type="molecule type" value="Genomic_DNA"/>
</dbReference>
<feature type="compositionally biased region" description="Basic and acidic residues" evidence="1">
    <location>
        <begin position="361"/>
        <end position="370"/>
    </location>
</feature>
<organism evidence="4 5">
    <name type="scientific">Rotaria sordida</name>
    <dbReference type="NCBI Taxonomy" id="392033"/>
    <lineage>
        <taxon>Eukaryota</taxon>
        <taxon>Metazoa</taxon>
        <taxon>Spiralia</taxon>
        <taxon>Gnathifera</taxon>
        <taxon>Rotifera</taxon>
        <taxon>Eurotatoria</taxon>
        <taxon>Bdelloidea</taxon>
        <taxon>Philodinida</taxon>
        <taxon>Philodinidae</taxon>
        <taxon>Rotaria</taxon>
    </lineage>
</organism>
<evidence type="ECO:0000313" key="4">
    <source>
        <dbReference type="EMBL" id="CAF3910804.1"/>
    </source>
</evidence>
<protein>
    <submittedName>
        <fullName evidence="4">Uncharacterized protein</fullName>
    </submittedName>
</protein>
<feature type="region of interest" description="Disordered" evidence="1">
    <location>
        <begin position="25"/>
        <end position="98"/>
    </location>
</feature>
<evidence type="ECO:0000313" key="2">
    <source>
        <dbReference type="EMBL" id="CAF1280268.1"/>
    </source>
</evidence>
<reference evidence="4" key="1">
    <citation type="submission" date="2021-02" db="EMBL/GenBank/DDBJ databases">
        <authorList>
            <person name="Nowell W R."/>
        </authorList>
    </citation>
    <scope>NUCLEOTIDE SEQUENCE</scope>
</reference>
<gene>
    <name evidence="4" type="ORF">FNK824_LOCUS21085</name>
    <name evidence="2" type="ORF">RFH988_LOCUS28664</name>
    <name evidence="3" type="ORF">SEV965_LOCUS26159</name>
</gene>
<proteinExistence type="predicted"/>
<dbReference type="Proteomes" id="UP000663889">
    <property type="component" value="Unassembled WGS sequence"/>
</dbReference>
<dbReference type="OrthoDB" id="10043739at2759"/>
<evidence type="ECO:0000313" key="5">
    <source>
        <dbReference type="Proteomes" id="UP000663874"/>
    </source>
</evidence>
<dbReference type="AlphaFoldDB" id="A0A819HYS3"/>
<dbReference type="EMBL" id="CAJOBE010003986">
    <property type="protein sequence ID" value="CAF3910804.1"/>
    <property type="molecule type" value="Genomic_DNA"/>
</dbReference>
<dbReference type="Proteomes" id="UP000663882">
    <property type="component" value="Unassembled WGS sequence"/>
</dbReference>
<feature type="compositionally biased region" description="Polar residues" evidence="1">
    <location>
        <begin position="42"/>
        <end position="59"/>
    </location>
</feature>
<evidence type="ECO:0000313" key="3">
    <source>
        <dbReference type="EMBL" id="CAF1298570.1"/>
    </source>
</evidence>
<feature type="compositionally biased region" description="Low complexity" evidence="1">
    <location>
        <begin position="60"/>
        <end position="73"/>
    </location>
</feature>
<dbReference type="Proteomes" id="UP000663874">
    <property type="component" value="Unassembled WGS sequence"/>
</dbReference>